<reference evidence="1 2" key="1">
    <citation type="submission" date="2021-06" db="EMBL/GenBank/DDBJ databases">
        <title>Caerostris darwini draft genome.</title>
        <authorList>
            <person name="Kono N."/>
            <person name="Arakawa K."/>
        </authorList>
    </citation>
    <scope>NUCLEOTIDE SEQUENCE [LARGE SCALE GENOMIC DNA]</scope>
</reference>
<organism evidence="1 2">
    <name type="scientific">Caerostris darwini</name>
    <dbReference type="NCBI Taxonomy" id="1538125"/>
    <lineage>
        <taxon>Eukaryota</taxon>
        <taxon>Metazoa</taxon>
        <taxon>Ecdysozoa</taxon>
        <taxon>Arthropoda</taxon>
        <taxon>Chelicerata</taxon>
        <taxon>Arachnida</taxon>
        <taxon>Araneae</taxon>
        <taxon>Araneomorphae</taxon>
        <taxon>Entelegynae</taxon>
        <taxon>Araneoidea</taxon>
        <taxon>Araneidae</taxon>
        <taxon>Caerostris</taxon>
    </lineage>
</organism>
<dbReference type="EMBL" id="BPLQ01012563">
    <property type="protein sequence ID" value="GIY66225.1"/>
    <property type="molecule type" value="Genomic_DNA"/>
</dbReference>
<dbReference type="AlphaFoldDB" id="A0AAV4V9R1"/>
<comment type="caution">
    <text evidence="1">The sequence shown here is derived from an EMBL/GenBank/DDBJ whole genome shotgun (WGS) entry which is preliminary data.</text>
</comment>
<keyword evidence="2" id="KW-1185">Reference proteome</keyword>
<gene>
    <name evidence="1" type="ORF">CDAR_575721</name>
</gene>
<protein>
    <submittedName>
        <fullName evidence="1">Uncharacterized protein</fullName>
    </submittedName>
</protein>
<proteinExistence type="predicted"/>
<evidence type="ECO:0000313" key="1">
    <source>
        <dbReference type="EMBL" id="GIY66225.1"/>
    </source>
</evidence>
<sequence>MLNPNRCAKKKPFFSGKMIALKTHFSGVKRAVWDDGLLYRERAEEKIPNCVTFFPSQRALSVCSCNVREKCLSSSIAKKKNVFCLSLHEAQRGLNYEFRI</sequence>
<dbReference type="Proteomes" id="UP001054837">
    <property type="component" value="Unassembled WGS sequence"/>
</dbReference>
<evidence type="ECO:0000313" key="2">
    <source>
        <dbReference type="Proteomes" id="UP001054837"/>
    </source>
</evidence>
<name>A0AAV4V9R1_9ARAC</name>
<accession>A0AAV4V9R1</accession>